<feature type="signal peptide" evidence="1">
    <location>
        <begin position="1"/>
        <end position="18"/>
    </location>
</feature>
<evidence type="ECO:0000313" key="3">
    <source>
        <dbReference type="Proteomes" id="UP000000304"/>
    </source>
</evidence>
<evidence type="ECO:0000313" key="2">
    <source>
        <dbReference type="EMBL" id="EDX16409.1"/>
    </source>
</evidence>
<keyword evidence="1" id="KW-0732">Signal</keyword>
<accession>B4NTW2</accession>
<organism evidence="2 3">
    <name type="scientific">Drosophila simulans</name>
    <name type="common">Fruit fly</name>
    <dbReference type="NCBI Taxonomy" id="7240"/>
    <lineage>
        <taxon>Eukaryota</taxon>
        <taxon>Metazoa</taxon>
        <taxon>Ecdysozoa</taxon>
        <taxon>Arthropoda</taxon>
        <taxon>Hexapoda</taxon>
        <taxon>Insecta</taxon>
        <taxon>Pterygota</taxon>
        <taxon>Neoptera</taxon>
        <taxon>Endopterygota</taxon>
        <taxon>Diptera</taxon>
        <taxon>Brachycera</taxon>
        <taxon>Muscomorpha</taxon>
        <taxon>Ephydroidea</taxon>
        <taxon>Drosophilidae</taxon>
        <taxon>Drosophila</taxon>
        <taxon>Sophophora</taxon>
    </lineage>
</organism>
<dbReference type="HOGENOM" id="CLU_1788894_0_0_1"/>
<gene>
    <name evidence="2" type="primary">Dsim\GD24726</name>
    <name evidence="2" type="ORF">Dsim_GD24726</name>
</gene>
<name>B4NTW2_DROSI</name>
<keyword evidence="3" id="KW-1185">Reference proteome</keyword>
<sequence>MNVCVWVWLWLWSAPRFAMNRILAYRRSELRRPSSLISVRIGIRIGSKSESGSGSIGCGRCGCGLPGRRVVQSSADRGIIAGTYGVWCREEKLAIGAGAELEDTMHVIPALGCAQNGRLGRPQVGHKYLGGLQAQLHREEHTEDK</sequence>
<protein>
    <submittedName>
        <fullName evidence="2">GD24726</fullName>
    </submittedName>
</protein>
<dbReference type="EMBL" id="CH983360">
    <property type="protein sequence ID" value="EDX16409.1"/>
    <property type="molecule type" value="Genomic_DNA"/>
</dbReference>
<reference evidence="2 3" key="1">
    <citation type="journal article" date="2007" name="Nature">
        <title>Evolution of genes and genomes on the Drosophila phylogeny.</title>
        <authorList>
            <consortium name="Drosophila 12 Genomes Consortium"/>
            <person name="Clark A.G."/>
            <person name="Eisen M.B."/>
            <person name="Smith D.R."/>
            <person name="Bergman C.M."/>
            <person name="Oliver B."/>
            <person name="Markow T.A."/>
            <person name="Kaufman T.C."/>
            <person name="Kellis M."/>
            <person name="Gelbart W."/>
            <person name="Iyer V.N."/>
            <person name="Pollard D.A."/>
            <person name="Sackton T.B."/>
            <person name="Larracuente A.M."/>
            <person name="Singh N.D."/>
            <person name="Abad J.P."/>
            <person name="Abt D.N."/>
            <person name="Adryan B."/>
            <person name="Aguade M."/>
            <person name="Akashi H."/>
            <person name="Anderson W.W."/>
            <person name="Aquadro C.F."/>
            <person name="Ardell D.H."/>
            <person name="Arguello R."/>
            <person name="Artieri C.G."/>
            <person name="Barbash D.A."/>
            <person name="Barker D."/>
            <person name="Barsanti P."/>
            <person name="Batterham P."/>
            <person name="Batzoglou S."/>
            <person name="Begun D."/>
            <person name="Bhutkar A."/>
            <person name="Blanco E."/>
            <person name="Bosak S.A."/>
            <person name="Bradley R.K."/>
            <person name="Brand A.D."/>
            <person name="Brent M.R."/>
            <person name="Brooks A.N."/>
            <person name="Brown R.H."/>
            <person name="Butlin R.K."/>
            <person name="Caggese C."/>
            <person name="Calvi B.R."/>
            <person name="Bernardo de Carvalho A."/>
            <person name="Caspi A."/>
            <person name="Castrezana S."/>
            <person name="Celniker S.E."/>
            <person name="Chang J.L."/>
            <person name="Chapple C."/>
            <person name="Chatterji S."/>
            <person name="Chinwalla A."/>
            <person name="Civetta A."/>
            <person name="Clifton S.W."/>
            <person name="Comeron J.M."/>
            <person name="Costello J.C."/>
            <person name="Coyne J.A."/>
            <person name="Daub J."/>
            <person name="David R.G."/>
            <person name="Delcher A.L."/>
            <person name="Delehaunty K."/>
            <person name="Do C.B."/>
            <person name="Ebling H."/>
            <person name="Edwards K."/>
            <person name="Eickbush T."/>
            <person name="Evans J.D."/>
            <person name="Filipski A."/>
            <person name="Findeiss S."/>
            <person name="Freyhult E."/>
            <person name="Fulton L."/>
            <person name="Fulton R."/>
            <person name="Garcia A.C."/>
            <person name="Gardiner A."/>
            <person name="Garfield D.A."/>
            <person name="Garvin B.E."/>
            <person name="Gibson G."/>
            <person name="Gilbert D."/>
            <person name="Gnerre S."/>
            <person name="Godfrey J."/>
            <person name="Good R."/>
            <person name="Gotea V."/>
            <person name="Gravely B."/>
            <person name="Greenberg A.J."/>
            <person name="Griffiths-Jones S."/>
            <person name="Gross S."/>
            <person name="Guigo R."/>
            <person name="Gustafson E.A."/>
            <person name="Haerty W."/>
            <person name="Hahn M.W."/>
            <person name="Halligan D.L."/>
            <person name="Halpern A.L."/>
            <person name="Halter G.M."/>
            <person name="Han M.V."/>
            <person name="Heger A."/>
            <person name="Hillier L."/>
            <person name="Hinrichs A.S."/>
            <person name="Holmes I."/>
            <person name="Hoskins R.A."/>
            <person name="Hubisz M.J."/>
            <person name="Hultmark D."/>
            <person name="Huntley M.A."/>
            <person name="Jaffe D.B."/>
            <person name="Jagadeeshan S."/>
            <person name="Jeck W.R."/>
            <person name="Johnson J."/>
            <person name="Jones C.D."/>
            <person name="Jordan W.C."/>
            <person name="Karpen G.H."/>
            <person name="Kataoka E."/>
            <person name="Keightley P.D."/>
            <person name="Kheradpour P."/>
            <person name="Kirkness E.F."/>
            <person name="Koerich L.B."/>
            <person name="Kristiansen K."/>
            <person name="Kudrna D."/>
            <person name="Kulathinal R.J."/>
            <person name="Kumar S."/>
            <person name="Kwok R."/>
            <person name="Lander E."/>
            <person name="Langley C.H."/>
            <person name="Lapoint R."/>
            <person name="Lazzaro B.P."/>
            <person name="Lee S.J."/>
            <person name="Levesque L."/>
            <person name="Li R."/>
            <person name="Lin C.F."/>
            <person name="Lin M.F."/>
            <person name="Lindblad-Toh K."/>
            <person name="Llopart A."/>
            <person name="Long M."/>
            <person name="Low L."/>
            <person name="Lozovsky E."/>
            <person name="Lu J."/>
            <person name="Luo M."/>
            <person name="Machado C.A."/>
            <person name="Makalowski W."/>
            <person name="Marzo M."/>
            <person name="Matsuda M."/>
            <person name="Matzkin L."/>
            <person name="McAllister B."/>
            <person name="McBride C.S."/>
            <person name="McKernan B."/>
            <person name="McKernan K."/>
            <person name="Mendez-Lago M."/>
            <person name="Minx P."/>
            <person name="Mollenhauer M.U."/>
            <person name="Montooth K."/>
            <person name="Mount S.M."/>
            <person name="Mu X."/>
            <person name="Myers E."/>
            <person name="Negre B."/>
            <person name="Newfeld S."/>
            <person name="Nielsen R."/>
            <person name="Noor M.A."/>
            <person name="O'Grady P."/>
            <person name="Pachter L."/>
            <person name="Papaceit M."/>
            <person name="Parisi M.J."/>
            <person name="Parisi M."/>
            <person name="Parts L."/>
            <person name="Pedersen J.S."/>
            <person name="Pesole G."/>
            <person name="Phillippy A.M."/>
            <person name="Ponting C.P."/>
            <person name="Pop M."/>
            <person name="Porcelli D."/>
            <person name="Powell J.R."/>
            <person name="Prohaska S."/>
            <person name="Pruitt K."/>
            <person name="Puig M."/>
            <person name="Quesneville H."/>
            <person name="Ram K.R."/>
            <person name="Rand D."/>
            <person name="Rasmussen M.D."/>
            <person name="Reed L.K."/>
            <person name="Reenan R."/>
            <person name="Reily A."/>
            <person name="Remington K.A."/>
            <person name="Rieger T.T."/>
            <person name="Ritchie M.G."/>
            <person name="Robin C."/>
            <person name="Rogers Y.H."/>
            <person name="Rohde C."/>
            <person name="Rozas J."/>
            <person name="Rubenfield M.J."/>
            <person name="Ruiz A."/>
            <person name="Russo S."/>
            <person name="Salzberg S.L."/>
            <person name="Sanchez-Gracia A."/>
            <person name="Saranga D.J."/>
            <person name="Sato H."/>
            <person name="Schaeffer S.W."/>
            <person name="Schatz M.C."/>
            <person name="Schlenke T."/>
            <person name="Schwartz R."/>
            <person name="Segarra C."/>
            <person name="Singh R.S."/>
            <person name="Sirot L."/>
            <person name="Sirota M."/>
            <person name="Sisneros N.B."/>
            <person name="Smith C.D."/>
            <person name="Smith T.F."/>
            <person name="Spieth J."/>
            <person name="Stage D.E."/>
            <person name="Stark A."/>
            <person name="Stephan W."/>
            <person name="Strausberg R.L."/>
            <person name="Strempel S."/>
            <person name="Sturgill D."/>
            <person name="Sutton G."/>
            <person name="Sutton G.G."/>
            <person name="Tao W."/>
            <person name="Teichmann S."/>
            <person name="Tobari Y.N."/>
            <person name="Tomimura Y."/>
            <person name="Tsolas J.M."/>
            <person name="Valente V.L."/>
            <person name="Venter E."/>
            <person name="Venter J.C."/>
            <person name="Vicario S."/>
            <person name="Vieira F.G."/>
            <person name="Vilella A.J."/>
            <person name="Villasante A."/>
            <person name="Walenz B."/>
            <person name="Wang J."/>
            <person name="Wasserman M."/>
            <person name="Watts T."/>
            <person name="Wilson D."/>
            <person name="Wilson R.K."/>
            <person name="Wing R.A."/>
            <person name="Wolfner M.F."/>
            <person name="Wong A."/>
            <person name="Wong G.K."/>
            <person name="Wu C.I."/>
            <person name="Wu G."/>
            <person name="Yamamoto D."/>
            <person name="Yang H.P."/>
            <person name="Yang S.P."/>
            <person name="Yorke J.A."/>
            <person name="Yoshida K."/>
            <person name="Zdobnov E."/>
            <person name="Zhang P."/>
            <person name="Zhang Y."/>
            <person name="Zimin A.V."/>
            <person name="Baldwin J."/>
            <person name="Abdouelleil A."/>
            <person name="Abdulkadir J."/>
            <person name="Abebe A."/>
            <person name="Abera B."/>
            <person name="Abreu J."/>
            <person name="Acer S.C."/>
            <person name="Aftuck L."/>
            <person name="Alexander A."/>
            <person name="An P."/>
            <person name="Anderson E."/>
            <person name="Anderson S."/>
            <person name="Arachi H."/>
            <person name="Azer M."/>
            <person name="Bachantsang P."/>
            <person name="Barry A."/>
            <person name="Bayul T."/>
            <person name="Berlin A."/>
            <person name="Bessette D."/>
            <person name="Bloom T."/>
            <person name="Blye J."/>
            <person name="Boguslavskiy L."/>
            <person name="Bonnet C."/>
            <person name="Boukhgalter B."/>
            <person name="Bourzgui I."/>
            <person name="Brown A."/>
            <person name="Cahill P."/>
            <person name="Channer S."/>
            <person name="Cheshatsang Y."/>
            <person name="Chuda L."/>
            <person name="Citroen M."/>
            <person name="Collymore A."/>
            <person name="Cooke P."/>
            <person name="Costello M."/>
            <person name="D'Aco K."/>
            <person name="Daza R."/>
            <person name="De Haan G."/>
            <person name="DeGray S."/>
            <person name="DeMaso C."/>
            <person name="Dhargay N."/>
            <person name="Dooley K."/>
            <person name="Dooley E."/>
            <person name="Doricent M."/>
            <person name="Dorje P."/>
            <person name="Dorjee K."/>
            <person name="Dupes A."/>
            <person name="Elong R."/>
            <person name="Falk J."/>
            <person name="Farina A."/>
            <person name="Faro S."/>
            <person name="Ferguson D."/>
            <person name="Fisher S."/>
            <person name="Foley C.D."/>
            <person name="Franke A."/>
            <person name="Friedrich D."/>
            <person name="Gadbois L."/>
            <person name="Gearin G."/>
            <person name="Gearin C.R."/>
            <person name="Giannoukos G."/>
            <person name="Goode T."/>
            <person name="Graham J."/>
            <person name="Grandbois E."/>
            <person name="Grewal S."/>
            <person name="Gyaltsen K."/>
            <person name="Hafez N."/>
            <person name="Hagos B."/>
            <person name="Hall J."/>
            <person name="Henson C."/>
            <person name="Hollinger A."/>
            <person name="Honan T."/>
            <person name="Huard M.D."/>
            <person name="Hughes L."/>
            <person name="Hurhula B."/>
            <person name="Husby M.E."/>
            <person name="Kamat A."/>
            <person name="Kanga B."/>
            <person name="Kashin S."/>
            <person name="Khazanovich D."/>
            <person name="Kisner P."/>
            <person name="Lance K."/>
            <person name="Lara M."/>
            <person name="Lee W."/>
            <person name="Lennon N."/>
            <person name="Letendre F."/>
            <person name="LeVine R."/>
            <person name="Lipovsky A."/>
            <person name="Liu X."/>
            <person name="Liu J."/>
            <person name="Liu S."/>
            <person name="Lokyitsang T."/>
            <person name="Lokyitsang Y."/>
            <person name="Lubonja R."/>
            <person name="Lui A."/>
            <person name="MacDonald P."/>
            <person name="Magnisalis V."/>
            <person name="Maru K."/>
            <person name="Matthews C."/>
            <person name="McCusker W."/>
            <person name="McDonough S."/>
            <person name="Mehta T."/>
            <person name="Meldrim J."/>
            <person name="Meneus L."/>
            <person name="Mihai O."/>
            <person name="Mihalev A."/>
            <person name="Mihova T."/>
            <person name="Mittelman R."/>
            <person name="Mlenga V."/>
            <person name="Montmayeur A."/>
            <person name="Mulrain L."/>
            <person name="Navidi A."/>
            <person name="Naylor J."/>
            <person name="Negash T."/>
            <person name="Nguyen T."/>
            <person name="Nguyen N."/>
            <person name="Nicol R."/>
            <person name="Norbu C."/>
            <person name="Norbu N."/>
            <person name="Novod N."/>
            <person name="O'Neill B."/>
            <person name="Osman S."/>
            <person name="Markiewicz E."/>
            <person name="Oyono O.L."/>
            <person name="Patti C."/>
            <person name="Phunkhang P."/>
            <person name="Pierre F."/>
            <person name="Priest M."/>
            <person name="Raghuraman S."/>
            <person name="Rege F."/>
            <person name="Reyes R."/>
            <person name="Rise C."/>
            <person name="Rogov P."/>
            <person name="Ross K."/>
            <person name="Ryan E."/>
            <person name="Settipalli S."/>
            <person name="Shea T."/>
            <person name="Sherpa N."/>
            <person name="Shi L."/>
            <person name="Shih D."/>
            <person name="Sparrow T."/>
            <person name="Spaulding J."/>
            <person name="Stalker J."/>
            <person name="Stange-Thomann N."/>
            <person name="Stavropoulos S."/>
            <person name="Stone C."/>
            <person name="Strader C."/>
            <person name="Tesfaye S."/>
            <person name="Thomson T."/>
            <person name="Thoulutsang Y."/>
            <person name="Thoulutsang D."/>
            <person name="Topham K."/>
            <person name="Topping I."/>
            <person name="Tsamla T."/>
            <person name="Vassiliev H."/>
            <person name="Vo A."/>
            <person name="Wangchuk T."/>
            <person name="Wangdi T."/>
            <person name="Weiand M."/>
            <person name="Wilkinson J."/>
            <person name="Wilson A."/>
            <person name="Yadav S."/>
            <person name="Young G."/>
            <person name="Yu Q."/>
            <person name="Zembek L."/>
            <person name="Zhong D."/>
            <person name="Zimmer A."/>
            <person name="Zwirko Z."/>
            <person name="Jaffe D.B."/>
            <person name="Alvarez P."/>
            <person name="Brockman W."/>
            <person name="Butler J."/>
            <person name="Chin C."/>
            <person name="Gnerre S."/>
            <person name="Grabherr M."/>
            <person name="Kleber M."/>
            <person name="Mauceli E."/>
            <person name="MacCallum I."/>
        </authorList>
    </citation>
    <scope>NUCLEOTIDE SEQUENCE [LARGE SCALE GENOMIC DNA]</scope>
    <source>
        <strain evidence="3">white501</strain>
    </source>
</reference>
<dbReference type="Proteomes" id="UP000000304">
    <property type="component" value="Unassembled WGS sequence"/>
</dbReference>
<feature type="chain" id="PRO_5002816839" evidence="1">
    <location>
        <begin position="19"/>
        <end position="145"/>
    </location>
</feature>
<proteinExistence type="predicted"/>
<dbReference type="AlphaFoldDB" id="B4NTW2"/>
<evidence type="ECO:0000256" key="1">
    <source>
        <dbReference type="SAM" id="SignalP"/>
    </source>
</evidence>